<dbReference type="RefSeq" id="WP_089792199.1">
    <property type="nucleotide sequence ID" value="NZ_FPBP01000001.1"/>
</dbReference>
<accession>A0A1I7F8D1</accession>
<keyword evidence="1" id="KW-0328">Glycosyltransferase</keyword>
<proteinExistence type="predicted"/>
<evidence type="ECO:0000313" key="6">
    <source>
        <dbReference type="Proteomes" id="UP000198693"/>
    </source>
</evidence>
<evidence type="ECO:0000256" key="3">
    <source>
        <dbReference type="ARBA" id="ARBA00023180"/>
    </source>
</evidence>
<dbReference type="PANTHER" id="PTHR20961">
    <property type="entry name" value="GLYCOSYLTRANSFERASE"/>
    <property type="match status" value="1"/>
</dbReference>
<reference evidence="6" key="1">
    <citation type="submission" date="2016-10" db="EMBL/GenBank/DDBJ databases">
        <authorList>
            <person name="Varghese N."/>
            <person name="Submissions S."/>
        </authorList>
    </citation>
    <scope>NUCLEOTIDE SEQUENCE [LARGE SCALE GENOMIC DNA]</scope>
    <source>
        <strain evidence="6">CGMCC 1.6981</strain>
    </source>
</reference>
<dbReference type="EMBL" id="FPBP01000001">
    <property type="protein sequence ID" value="SFU32432.1"/>
    <property type="molecule type" value="Genomic_DNA"/>
</dbReference>
<dbReference type="OrthoDB" id="6137446at2"/>
<protein>
    <recommendedName>
        <fullName evidence="4">Glycosyltransferase 61 catalytic domain-containing protein</fullName>
    </recommendedName>
</protein>
<keyword evidence="6" id="KW-1185">Reference proteome</keyword>
<dbReference type="AlphaFoldDB" id="A0A1I7F8D1"/>
<evidence type="ECO:0000313" key="5">
    <source>
        <dbReference type="EMBL" id="SFU32432.1"/>
    </source>
</evidence>
<evidence type="ECO:0000256" key="2">
    <source>
        <dbReference type="ARBA" id="ARBA00022679"/>
    </source>
</evidence>
<name>A0A1I7F8D1_9GAMM</name>
<organism evidence="5 6">
    <name type="scientific">Halomonas korlensis</name>
    <dbReference type="NCBI Taxonomy" id="463301"/>
    <lineage>
        <taxon>Bacteria</taxon>
        <taxon>Pseudomonadati</taxon>
        <taxon>Pseudomonadota</taxon>
        <taxon>Gammaproteobacteria</taxon>
        <taxon>Oceanospirillales</taxon>
        <taxon>Halomonadaceae</taxon>
        <taxon>Halomonas</taxon>
    </lineage>
</organism>
<evidence type="ECO:0000256" key="1">
    <source>
        <dbReference type="ARBA" id="ARBA00022676"/>
    </source>
</evidence>
<dbReference type="InterPro" id="IPR007657">
    <property type="entry name" value="Glycosyltransferase_61"/>
</dbReference>
<dbReference type="Pfam" id="PF04577">
    <property type="entry name" value="Glyco_transf_61"/>
    <property type="match status" value="1"/>
</dbReference>
<keyword evidence="3" id="KW-0325">Glycoprotein</keyword>
<dbReference type="GO" id="GO:0016757">
    <property type="term" value="F:glycosyltransferase activity"/>
    <property type="evidence" value="ECO:0007669"/>
    <property type="project" value="UniProtKB-KW"/>
</dbReference>
<feature type="domain" description="Glycosyltransferase 61 catalytic" evidence="4">
    <location>
        <begin position="167"/>
        <end position="340"/>
    </location>
</feature>
<dbReference type="InterPro" id="IPR049625">
    <property type="entry name" value="Glyco_transf_61_cat"/>
</dbReference>
<sequence>MAKPLNKLLKNVVRKLIKAPLRKLPIVLEHAWFVSPKKTKFAVWYKDEILEDKDAPSTCVATCDKKYNPLDWIQISKVKFSGVCVLSNGMLLMCRPLKVHQRHPESRKAIVCTRNYRPLKYPGAQSLLFSLTFIRRNLAYWLKTEEHRSLSGNIALLGNSVFDNANYYHFWTDVIADIWYIRQHLPEAELPDYYLVPLSNAAWQWDVLSMCGVHESQVIPYARHEVVSLDKLTIPIRDKGAVNLPSWLCRAMHDMSGWSPKPQRGERLIFVSRADADRRRVVNERVIREHLSDRGFEVHTLNGLSVTKQQQLFASAAIICAPHGAALTNLVWCSSGTVIIDLLSERHLIPCFRDLAAQNQLFYYPFACQQVEGVTSGIKGDIVVSDAQVDSVLDIIDQHVPRCGDRISAQIEKTLSDKSTPIS</sequence>
<dbReference type="Proteomes" id="UP000198693">
    <property type="component" value="Unassembled WGS sequence"/>
</dbReference>
<dbReference type="STRING" id="463301.SAMN04487955_101303"/>
<keyword evidence="2" id="KW-0808">Transferase</keyword>
<evidence type="ECO:0000259" key="4">
    <source>
        <dbReference type="Pfam" id="PF04577"/>
    </source>
</evidence>
<gene>
    <name evidence="5" type="ORF">SAMN04487955_101303</name>
</gene>